<dbReference type="AlphaFoldDB" id="A0A166MRX3"/>
<gene>
    <name evidence="1" type="ORF">EXIGLDRAFT_757773</name>
</gene>
<evidence type="ECO:0000313" key="1">
    <source>
        <dbReference type="EMBL" id="KZV78328.1"/>
    </source>
</evidence>
<dbReference type="STRING" id="1314781.A0A166MRX3"/>
<dbReference type="Proteomes" id="UP000077266">
    <property type="component" value="Unassembled WGS sequence"/>
</dbReference>
<proteinExistence type="predicted"/>
<feature type="non-terminal residue" evidence="1">
    <location>
        <position position="254"/>
    </location>
</feature>
<dbReference type="OrthoDB" id="3257564at2759"/>
<dbReference type="InParanoid" id="A0A166MRX3"/>
<name>A0A166MRX3_EXIGL</name>
<keyword evidence="2" id="KW-1185">Reference proteome</keyword>
<reference evidence="1 2" key="1">
    <citation type="journal article" date="2016" name="Mol. Biol. Evol.">
        <title>Comparative Genomics of Early-Diverging Mushroom-Forming Fungi Provides Insights into the Origins of Lignocellulose Decay Capabilities.</title>
        <authorList>
            <person name="Nagy L.G."/>
            <person name="Riley R."/>
            <person name="Tritt A."/>
            <person name="Adam C."/>
            <person name="Daum C."/>
            <person name="Floudas D."/>
            <person name="Sun H."/>
            <person name="Yadav J.S."/>
            <person name="Pangilinan J."/>
            <person name="Larsson K.H."/>
            <person name="Matsuura K."/>
            <person name="Barry K."/>
            <person name="Labutti K."/>
            <person name="Kuo R."/>
            <person name="Ohm R.A."/>
            <person name="Bhattacharya S.S."/>
            <person name="Shirouzu T."/>
            <person name="Yoshinaga Y."/>
            <person name="Martin F.M."/>
            <person name="Grigoriev I.V."/>
            <person name="Hibbett D.S."/>
        </authorList>
    </citation>
    <scope>NUCLEOTIDE SEQUENCE [LARGE SCALE GENOMIC DNA]</scope>
    <source>
        <strain evidence="1 2">HHB12029</strain>
    </source>
</reference>
<evidence type="ECO:0000313" key="2">
    <source>
        <dbReference type="Proteomes" id="UP000077266"/>
    </source>
</evidence>
<accession>A0A166MRX3</accession>
<protein>
    <submittedName>
        <fullName evidence="1">Uncharacterized protein</fullName>
    </submittedName>
</protein>
<sequence>MIAQYTFWPIQCDLQKLGREARSKAAMPTLTAWQEFTWSIQPSAPALSPARSGKRHKKQHPVQVIPVPQQPLALIPQPAAFPQSTFAPILDLGGLTLPRVTGPSSSETPTDAARATEQKLWVETHQNAAAIAEERKGKTTTAQVYGRWLKDYEFYFTNYQVQRSTQDPDWHQLPPMPITATKVMVFLQWCMTRPQKRKRQNGEADVETEYIQGTNLGKSSIQQIISALEDHRKSTSFRYLGVPEAQIPLRTDIR</sequence>
<organism evidence="1 2">
    <name type="scientific">Exidia glandulosa HHB12029</name>
    <dbReference type="NCBI Taxonomy" id="1314781"/>
    <lineage>
        <taxon>Eukaryota</taxon>
        <taxon>Fungi</taxon>
        <taxon>Dikarya</taxon>
        <taxon>Basidiomycota</taxon>
        <taxon>Agaricomycotina</taxon>
        <taxon>Agaricomycetes</taxon>
        <taxon>Auriculariales</taxon>
        <taxon>Exidiaceae</taxon>
        <taxon>Exidia</taxon>
    </lineage>
</organism>
<dbReference type="EMBL" id="KV426949">
    <property type="protein sequence ID" value="KZV78328.1"/>
    <property type="molecule type" value="Genomic_DNA"/>
</dbReference>